<evidence type="ECO:0000313" key="3">
    <source>
        <dbReference type="Proteomes" id="UP000823388"/>
    </source>
</evidence>
<protein>
    <submittedName>
        <fullName evidence="2">Uncharacterized protein</fullName>
    </submittedName>
</protein>
<feature type="compositionally biased region" description="Polar residues" evidence="1">
    <location>
        <begin position="97"/>
        <end position="110"/>
    </location>
</feature>
<comment type="caution">
    <text evidence="2">The sequence shown here is derived from an EMBL/GenBank/DDBJ whole genome shotgun (WGS) entry which is preliminary data.</text>
</comment>
<dbReference type="EMBL" id="CM029045">
    <property type="protein sequence ID" value="KAG2599240.1"/>
    <property type="molecule type" value="Genomic_DNA"/>
</dbReference>
<name>A0A8T0SL34_PANVG</name>
<reference evidence="2" key="1">
    <citation type="submission" date="2020-05" db="EMBL/GenBank/DDBJ databases">
        <title>WGS assembly of Panicum virgatum.</title>
        <authorList>
            <person name="Lovell J.T."/>
            <person name="Jenkins J."/>
            <person name="Shu S."/>
            <person name="Juenger T.E."/>
            <person name="Schmutz J."/>
        </authorList>
    </citation>
    <scope>NUCLEOTIDE SEQUENCE</scope>
    <source>
        <strain evidence="2">AP13</strain>
    </source>
</reference>
<organism evidence="2 3">
    <name type="scientific">Panicum virgatum</name>
    <name type="common">Blackwell switchgrass</name>
    <dbReference type="NCBI Taxonomy" id="38727"/>
    <lineage>
        <taxon>Eukaryota</taxon>
        <taxon>Viridiplantae</taxon>
        <taxon>Streptophyta</taxon>
        <taxon>Embryophyta</taxon>
        <taxon>Tracheophyta</taxon>
        <taxon>Spermatophyta</taxon>
        <taxon>Magnoliopsida</taxon>
        <taxon>Liliopsida</taxon>
        <taxon>Poales</taxon>
        <taxon>Poaceae</taxon>
        <taxon>PACMAD clade</taxon>
        <taxon>Panicoideae</taxon>
        <taxon>Panicodae</taxon>
        <taxon>Paniceae</taxon>
        <taxon>Panicinae</taxon>
        <taxon>Panicum</taxon>
        <taxon>Panicum sect. Hiantes</taxon>
    </lineage>
</organism>
<accession>A0A8T0SL34</accession>
<evidence type="ECO:0000256" key="1">
    <source>
        <dbReference type="SAM" id="MobiDB-lite"/>
    </source>
</evidence>
<gene>
    <name evidence="2" type="ORF">PVAP13_5KG464200</name>
</gene>
<dbReference type="Proteomes" id="UP000823388">
    <property type="component" value="Chromosome 5K"/>
</dbReference>
<evidence type="ECO:0000313" key="2">
    <source>
        <dbReference type="EMBL" id="KAG2599240.1"/>
    </source>
</evidence>
<dbReference type="AlphaFoldDB" id="A0A8T0SL34"/>
<feature type="region of interest" description="Disordered" evidence="1">
    <location>
        <begin position="91"/>
        <end position="110"/>
    </location>
</feature>
<proteinExistence type="predicted"/>
<sequence>MQAVARAASRRCHLAPAVIARARAGGGLGMRRRGYCNDPRHKAKIHQLEVLREKIDDISFGVDTWINYAALVIGTYITVETLHYLYGNSGAEAPATTHGSRAPQETRSSK</sequence>
<keyword evidence="3" id="KW-1185">Reference proteome</keyword>